<dbReference type="EMBL" id="CP010519">
    <property type="protein sequence ID" value="AJE82803.1"/>
    <property type="molecule type" value="Genomic_DNA"/>
</dbReference>
<dbReference type="Proteomes" id="UP000031523">
    <property type="component" value="Chromosome"/>
</dbReference>
<dbReference type="AlphaFoldDB" id="A0A0B5EKK7"/>
<keyword evidence="2" id="KW-1185">Reference proteome</keyword>
<sequence length="54" mass="5452">MAGTWLGCLGHGSLFLHASLHAATGARLAARPGRTVIRFGCPFCGTGCPLRGGA</sequence>
<evidence type="ECO:0000313" key="1">
    <source>
        <dbReference type="EMBL" id="AJE82803.1"/>
    </source>
</evidence>
<dbReference type="KEGG" id="sals:SLNWT_2427"/>
<name>A0A0B5EKK7_STRA4</name>
<evidence type="ECO:0000313" key="2">
    <source>
        <dbReference type="Proteomes" id="UP000031523"/>
    </source>
</evidence>
<organism evidence="1 2">
    <name type="scientific">Streptomyces albus (strain ATCC 21838 / DSM 41398 / FERM P-419 / JCM 4703 / NBRC 107858)</name>
    <dbReference type="NCBI Taxonomy" id="1081613"/>
    <lineage>
        <taxon>Bacteria</taxon>
        <taxon>Bacillati</taxon>
        <taxon>Actinomycetota</taxon>
        <taxon>Actinomycetes</taxon>
        <taxon>Kitasatosporales</taxon>
        <taxon>Streptomycetaceae</taxon>
        <taxon>Streptomyces</taxon>
    </lineage>
</organism>
<proteinExistence type="predicted"/>
<accession>A0A0B5EKK7</accession>
<reference evidence="1 2" key="1">
    <citation type="submission" date="2015-01" db="EMBL/GenBank/DDBJ databases">
        <title>Enhanced salinomycin production by adjusting the supply of polyketide extender units in Streptomyce albus DSM 41398.</title>
        <authorList>
            <person name="Lu C."/>
        </authorList>
    </citation>
    <scope>NUCLEOTIDE SEQUENCE [LARGE SCALE GENOMIC DNA]</scope>
    <source>
        <strain evidence="2">ATCC 21838 / DSM 41398 / FERM P-419 / JCM 4703 / NBRC 107858</strain>
    </source>
</reference>
<gene>
    <name evidence="1" type="ORF">SLNWT_2427</name>
</gene>
<protein>
    <submittedName>
        <fullName evidence="1">Uncharacterized protein</fullName>
    </submittedName>
</protein>